<evidence type="ECO:0000259" key="2">
    <source>
        <dbReference type="Pfam" id="PF00857"/>
    </source>
</evidence>
<protein>
    <recommendedName>
        <fullName evidence="2">Isochorismatase-like domain-containing protein</fullName>
    </recommendedName>
</protein>
<sequence length="213" mass="23540">MASRAVASSVRNLGRLNISSTAFLLCDVQERFRQGIHAFECVVQVAQKMSKASRILNVPLIVTEQYSKGLGHTAEEINIEHAALVDEKSKFSMYTPNVAKKLEELEIKSIVIYGIESHVCVLQTCLELLENNFDVHVLADGVSSMNHPEIDIALKRLANEGAHVVSSETIIFQLTNDSQSPQFKAISGLVKEFQSLGRQNKLLFKSNNASAQL</sequence>
<feature type="domain" description="Isochorismatase-like" evidence="2">
    <location>
        <begin position="21"/>
        <end position="168"/>
    </location>
</feature>
<dbReference type="Proteomes" id="UP001151518">
    <property type="component" value="Unassembled WGS sequence"/>
</dbReference>
<dbReference type="Gene3D" id="3.40.50.850">
    <property type="entry name" value="Isochorismatase-like"/>
    <property type="match status" value="1"/>
</dbReference>
<comment type="caution">
    <text evidence="3">The sequence shown here is derived from an EMBL/GenBank/DDBJ whole genome shotgun (WGS) entry which is preliminary data.</text>
</comment>
<reference evidence="3" key="1">
    <citation type="submission" date="2022-07" db="EMBL/GenBank/DDBJ databases">
        <title>Phylogenomic reconstructions and comparative analyses of Kickxellomycotina fungi.</title>
        <authorList>
            <person name="Reynolds N.K."/>
            <person name="Stajich J.E."/>
            <person name="Barry K."/>
            <person name="Grigoriev I.V."/>
            <person name="Crous P."/>
            <person name="Smith M.E."/>
        </authorList>
    </citation>
    <scope>NUCLEOTIDE SEQUENCE</scope>
    <source>
        <strain evidence="3">NRRL 3115</strain>
    </source>
</reference>
<dbReference type="AlphaFoldDB" id="A0A9W8KYK7"/>
<gene>
    <name evidence="3" type="ORF">GGI25_001378</name>
</gene>
<evidence type="ECO:0000313" key="4">
    <source>
        <dbReference type="Proteomes" id="UP001151518"/>
    </source>
</evidence>
<evidence type="ECO:0000313" key="3">
    <source>
        <dbReference type="EMBL" id="KAJ2679688.1"/>
    </source>
</evidence>
<organism evidence="3 4">
    <name type="scientific">Coemansia spiralis</name>
    <dbReference type="NCBI Taxonomy" id="417178"/>
    <lineage>
        <taxon>Eukaryota</taxon>
        <taxon>Fungi</taxon>
        <taxon>Fungi incertae sedis</taxon>
        <taxon>Zoopagomycota</taxon>
        <taxon>Kickxellomycotina</taxon>
        <taxon>Kickxellomycetes</taxon>
        <taxon>Kickxellales</taxon>
        <taxon>Kickxellaceae</taxon>
        <taxon>Coemansia</taxon>
    </lineage>
</organism>
<dbReference type="InterPro" id="IPR050993">
    <property type="entry name" value="Isochorismatase_domain"/>
</dbReference>
<dbReference type="InterPro" id="IPR036380">
    <property type="entry name" value="Isochorismatase-like_sf"/>
</dbReference>
<dbReference type="Pfam" id="PF00857">
    <property type="entry name" value="Isochorismatase"/>
    <property type="match status" value="1"/>
</dbReference>
<accession>A0A9W8KYK7</accession>
<dbReference type="PANTHER" id="PTHR14119:SF3">
    <property type="entry name" value="ISOCHORISMATASE DOMAIN-CONTAINING PROTEIN 2"/>
    <property type="match status" value="1"/>
</dbReference>
<dbReference type="InterPro" id="IPR000868">
    <property type="entry name" value="Isochorismatase-like_dom"/>
</dbReference>
<proteinExistence type="inferred from homology"/>
<dbReference type="PANTHER" id="PTHR14119">
    <property type="entry name" value="HYDROLASE"/>
    <property type="match status" value="1"/>
</dbReference>
<dbReference type="SUPFAM" id="SSF52499">
    <property type="entry name" value="Isochorismatase-like hydrolases"/>
    <property type="match status" value="1"/>
</dbReference>
<dbReference type="OrthoDB" id="269496at2759"/>
<evidence type="ECO:0000256" key="1">
    <source>
        <dbReference type="ARBA" id="ARBA00006336"/>
    </source>
</evidence>
<comment type="similarity">
    <text evidence="1">Belongs to the isochorismatase family.</text>
</comment>
<name>A0A9W8KYK7_9FUNG</name>
<dbReference type="EMBL" id="JANBTW010000010">
    <property type="protein sequence ID" value="KAJ2679688.1"/>
    <property type="molecule type" value="Genomic_DNA"/>
</dbReference>